<accession>A0A0B4XCD6</accession>
<keyword evidence="2" id="KW-0255">Endonuclease</keyword>
<name>A0A0B4XCD6_9HYPH</name>
<dbReference type="AlphaFoldDB" id="A0A0B4XCD6"/>
<dbReference type="HOGENOM" id="CLU_094932_0_0_5"/>
<feature type="domain" description="HNH nuclease" evidence="1">
    <location>
        <begin position="144"/>
        <end position="195"/>
    </location>
</feature>
<reference evidence="2 3" key="1">
    <citation type="submission" date="2013-11" db="EMBL/GenBank/DDBJ databases">
        <title>Complete genome sequence of Rhizobium gallicum bv. gallicum R602.</title>
        <authorList>
            <person name="Bustos P."/>
            <person name="Santamaria R.I."/>
            <person name="Lozano L."/>
            <person name="Acosta J.L."/>
            <person name="Ormeno-Orrillo E."/>
            <person name="Rogel M.A."/>
            <person name="Romero D."/>
            <person name="Cevallos M.A."/>
            <person name="Martinez-Romero E."/>
            <person name="Gonzalez V."/>
        </authorList>
    </citation>
    <scope>NUCLEOTIDE SEQUENCE [LARGE SCALE GENOMIC DNA]</scope>
    <source>
        <strain evidence="2 3">R602</strain>
        <plasmid evidence="2 3">pRgalR602c</plasmid>
    </source>
</reference>
<evidence type="ECO:0000313" key="2">
    <source>
        <dbReference type="EMBL" id="AJD44177.1"/>
    </source>
</evidence>
<sequence length="247" mass="26973">MLSRSDRLLVEHVAAQQGFELVVPAEAGILTVGSSLVPGTISIRRDDLDYLLIGVDLPLVAAALLQEFSTGNDQFVRAAEEGELYRIIGRAFQLCGSLPDSPLRTFELETSGLPKTTEAERLVVQRIGQDIFRKALESYWDRGCAITGVKDTALLRASHIIPWSESTDFQRLDVYNGLLLAAHLDAAFDKYLMTILPSGAVMFSSRLSGPALAILNPGSGALHVQIARGHAPYLERHQTRFAELESA</sequence>
<gene>
    <name evidence="2" type="ORF">RGR602_PC00130</name>
</gene>
<dbReference type="KEGG" id="rga:RGR602_PC00130"/>
<dbReference type="RefSeq" id="WP_052451741.1">
    <property type="nucleotide sequence ID" value="NZ_CP006880.1"/>
</dbReference>
<dbReference type="Pfam" id="PF13391">
    <property type="entry name" value="HNH_2"/>
    <property type="match status" value="1"/>
</dbReference>
<keyword evidence="2" id="KW-0614">Plasmid</keyword>
<keyword evidence="3" id="KW-1185">Reference proteome</keyword>
<geneLocation type="plasmid" evidence="2 3">
    <name>pRgalR602c</name>
</geneLocation>
<organism evidence="2 3">
    <name type="scientific">Rhizobium gallicum bv. gallicum R602sp</name>
    <dbReference type="NCBI Taxonomy" id="1041138"/>
    <lineage>
        <taxon>Bacteria</taxon>
        <taxon>Pseudomonadati</taxon>
        <taxon>Pseudomonadota</taxon>
        <taxon>Alphaproteobacteria</taxon>
        <taxon>Hyphomicrobiales</taxon>
        <taxon>Rhizobiaceae</taxon>
        <taxon>Rhizobium/Agrobacterium group</taxon>
        <taxon>Rhizobium</taxon>
    </lineage>
</organism>
<keyword evidence="2" id="KW-0540">Nuclease</keyword>
<dbReference type="Proteomes" id="UP000031368">
    <property type="component" value="Plasmid pRgalR602c"/>
</dbReference>
<dbReference type="InterPro" id="IPR003615">
    <property type="entry name" value="HNH_nuc"/>
</dbReference>
<protein>
    <submittedName>
        <fullName evidence="2">HNH endonuclease protein</fullName>
    </submittedName>
</protein>
<dbReference type="EMBL" id="CP006880">
    <property type="protein sequence ID" value="AJD44177.1"/>
    <property type="molecule type" value="Genomic_DNA"/>
</dbReference>
<dbReference type="GO" id="GO:0004519">
    <property type="term" value="F:endonuclease activity"/>
    <property type="evidence" value="ECO:0007669"/>
    <property type="project" value="UniProtKB-KW"/>
</dbReference>
<evidence type="ECO:0000259" key="1">
    <source>
        <dbReference type="Pfam" id="PF13391"/>
    </source>
</evidence>
<proteinExistence type="predicted"/>
<keyword evidence="2" id="KW-0378">Hydrolase</keyword>
<evidence type="ECO:0000313" key="3">
    <source>
        <dbReference type="Proteomes" id="UP000031368"/>
    </source>
</evidence>